<accession>A0ABU4THQ2</accession>
<proteinExistence type="predicted"/>
<keyword evidence="2" id="KW-1185">Reference proteome</keyword>
<sequence>MISQAAELDVPCGTCGAPGADWVVQLVQDGELRWEQDGECAECHAASCDRGAGAPAWIRDAILARHGAYRLTLTDQTVKGAAVLKAFRDALGFSVEEAREAARALRGAGYEGTYVELTLVAGVLNLEAPVSTRDR</sequence>
<reference evidence="1 2" key="1">
    <citation type="submission" date="2023-11" db="EMBL/GenBank/DDBJ databases">
        <title>Lentzea sokolovensis, sp. nov., Lentzea kristufkii, sp. nov., and Lentzea miocenensis, sp. nov., rare actinobacteria from Sokolov Coal Basin, Miocene lacustrine sediment, Czech Republic.</title>
        <authorList>
            <person name="Lara A."/>
            <person name="Kotroba L."/>
            <person name="Nouioui I."/>
            <person name="Neumann-Schaal M."/>
            <person name="Mast Y."/>
            <person name="Chronakova A."/>
        </authorList>
    </citation>
    <scope>NUCLEOTIDE SEQUENCE [LARGE SCALE GENOMIC DNA]</scope>
    <source>
        <strain evidence="1 2">BCCO 10_0798</strain>
    </source>
</reference>
<dbReference type="EMBL" id="JAXAVV010000001">
    <property type="protein sequence ID" value="MDX8047785.1"/>
    <property type="molecule type" value="Genomic_DNA"/>
</dbReference>
<dbReference type="RefSeq" id="WP_319981974.1">
    <property type="nucleotide sequence ID" value="NZ_JAXAVV010000001.1"/>
</dbReference>
<evidence type="ECO:0000313" key="1">
    <source>
        <dbReference type="EMBL" id="MDX8047785.1"/>
    </source>
</evidence>
<name>A0ABU4THQ2_9PSEU</name>
<evidence type="ECO:0000313" key="2">
    <source>
        <dbReference type="Proteomes" id="UP001271792"/>
    </source>
</evidence>
<dbReference type="Proteomes" id="UP001271792">
    <property type="component" value="Unassembled WGS sequence"/>
</dbReference>
<organism evidence="1 2">
    <name type="scientific">Lentzea kristufekii</name>
    <dbReference type="NCBI Taxonomy" id="3095430"/>
    <lineage>
        <taxon>Bacteria</taxon>
        <taxon>Bacillati</taxon>
        <taxon>Actinomycetota</taxon>
        <taxon>Actinomycetes</taxon>
        <taxon>Pseudonocardiales</taxon>
        <taxon>Pseudonocardiaceae</taxon>
        <taxon>Lentzea</taxon>
    </lineage>
</organism>
<comment type="caution">
    <text evidence="1">The sequence shown here is derived from an EMBL/GenBank/DDBJ whole genome shotgun (WGS) entry which is preliminary data.</text>
</comment>
<protein>
    <submittedName>
        <fullName evidence="1">Uncharacterized protein</fullName>
    </submittedName>
</protein>
<gene>
    <name evidence="1" type="ORF">SK571_00185</name>
</gene>